<dbReference type="GO" id="GO:0016787">
    <property type="term" value="F:hydrolase activity"/>
    <property type="evidence" value="ECO:0007669"/>
    <property type="project" value="UniProtKB-KW"/>
</dbReference>
<evidence type="ECO:0000259" key="1">
    <source>
        <dbReference type="Pfam" id="PF12146"/>
    </source>
</evidence>
<dbReference type="EMBL" id="JAADZU010000149">
    <property type="protein sequence ID" value="NDK92610.1"/>
    <property type="molecule type" value="Genomic_DNA"/>
</dbReference>
<dbReference type="PANTHER" id="PTHR11614">
    <property type="entry name" value="PHOSPHOLIPASE-RELATED"/>
    <property type="match status" value="1"/>
</dbReference>
<accession>A0A7K3LWF4</accession>
<proteinExistence type="predicted"/>
<protein>
    <submittedName>
        <fullName evidence="2">Alpha/beta hydrolase</fullName>
    </submittedName>
</protein>
<dbReference type="AlphaFoldDB" id="A0A7K3LWF4"/>
<name>A0A7K3LWF4_9ACTN</name>
<dbReference type="InterPro" id="IPR051044">
    <property type="entry name" value="MAG_DAG_Lipase"/>
</dbReference>
<dbReference type="InterPro" id="IPR022742">
    <property type="entry name" value="Hydrolase_4"/>
</dbReference>
<comment type="caution">
    <text evidence="2">The sequence shown here is derived from an EMBL/GenBank/DDBJ whole genome shotgun (WGS) entry which is preliminary data.</text>
</comment>
<reference evidence="2 3" key="1">
    <citation type="submission" date="2020-01" db="EMBL/GenBank/DDBJ databases">
        <title>Investigation of new actinobacteria for the biodesulphurisation of diesel fuel.</title>
        <authorList>
            <person name="Athi Narayanan S.M."/>
        </authorList>
    </citation>
    <scope>NUCLEOTIDE SEQUENCE [LARGE SCALE GENOMIC DNA]</scope>
    <source>
        <strain evidence="2 3">213E</strain>
    </source>
</reference>
<organism evidence="2 3">
    <name type="scientific">Gordonia desulfuricans</name>
    <dbReference type="NCBI Taxonomy" id="89051"/>
    <lineage>
        <taxon>Bacteria</taxon>
        <taxon>Bacillati</taxon>
        <taxon>Actinomycetota</taxon>
        <taxon>Actinomycetes</taxon>
        <taxon>Mycobacteriales</taxon>
        <taxon>Gordoniaceae</taxon>
        <taxon>Gordonia</taxon>
    </lineage>
</organism>
<evidence type="ECO:0000313" key="3">
    <source>
        <dbReference type="Proteomes" id="UP000466307"/>
    </source>
</evidence>
<dbReference type="Proteomes" id="UP000466307">
    <property type="component" value="Unassembled WGS sequence"/>
</dbReference>
<feature type="domain" description="Serine aminopeptidase S33" evidence="1">
    <location>
        <begin position="21"/>
        <end position="242"/>
    </location>
</feature>
<evidence type="ECO:0000313" key="2">
    <source>
        <dbReference type="EMBL" id="NDK92610.1"/>
    </source>
</evidence>
<dbReference type="InterPro" id="IPR029058">
    <property type="entry name" value="AB_hydrolase_fold"/>
</dbReference>
<dbReference type="RefSeq" id="WP_059036212.1">
    <property type="nucleotide sequence ID" value="NZ_JAADZU010000149.1"/>
</dbReference>
<keyword evidence="3" id="KW-1185">Reference proteome</keyword>
<gene>
    <name evidence="2" type="ORF">GYA93_24140</name>
</gene>
<dbReference type="Pfam" id="PF12146">
    <property type="entry name" value="Hydrolase_4"/>
    <property type="match status" value="1"/>
</dbReference>
<dbReference type="SUPFAM" id="SSF53474">
    <property type="entry name" value="alpha/beta-Hydrolases"/>
    <property type="match status" value="1"/>
</dbReference>
<sequence>MPYFDGAQGRVFYRHWPAATTPTAALIFLHGFGEHSGLYHRYAAELASHGVELWALDQPGHGLSEGERGNVGSCDAVVHNARVLTDLAAAHRPDVPLAIGGHSLGSLGAVFAALDRPGRYTSVVVSGAPLSPLPWLQAAVDSDDPFELDLDALSADPFYRDELANDPLAFTAADIGGELSRLFTPAWERLDRDLPASTIPLLAVHGRNDAVAPLDGVTAWQDRLPTLRVEVVADGAHDVLNEVAHAHVAAVIGRHIGDHVPSAVSS</sequence>
<dbReference type="Gene3D" id="3.40.50.1820">
    <property type="entry name" value="alpha/beta hydrolase"/>
    <property type="match status" value="1"/>
</dbReference>
<keyword evidence="2" id="KW-0378">Hydrolase</keyword>